<dbReference type="AlphaFoldDB" id="A0A164TQX5"/>
<evidence type="ECO:0000313" key="3">
    <source>
        <dbReference type="Proteomes" id="UP000076858"/>
    </source>
</evidence>
<comment type="caution">
    <text evidence="2">The sequence shown here is derived from an EMBL/GenBank/DDBJ whole genome shotgun (WGS) entry which is preliminary data.</text>
</comment>
<sequence length="60" mass="7306">MLVNTQRDTERIIHLQCDKQSYRKKYIYIQVFQFLSLLLHFATTKLIEHLLSHETVQLRC</sequence>
<protein>
    <submittedName>
        <fullName evidence="2">Uncharacterized protein</fullName>
    </submittedName>
</protein>
<dbReference type="Proteomes" id="UP000076858">
    <property type="component" value="Unassembled WGS sequence"/>
</dbReference>
<keyword evidence="1" id="KW-0812">Transmembrane</keyword>
<accession>A0A164TQX5</accession>
<name>A0A164TQX5_9CRUS</name>
<proteinExistence type="predicted"/>
<organism evidence="2 3">
    <name type="scientific">Daphnia magna</name>
    <dbReference type="NCBI Taxonomy" id="35525"/>
    <lineage>
        <taxon>Eukaryota</taxon>
        <taxon>Metazoa</taxon>
        <taxon>Ecdysozoa</taxon>
        <taxon>Arthropoda</taxon>
        <taxon>Crustacea</taxon>
        <taxon>Branchiopoda</taxon>
        <taxon>Diplostraca</taxon>
        <taxon>Cladocera</taxon>
        <taxon>Anomopoda</taxon>
        <taxon>Daphniidae</taxon>
        <taxon>Daphnia</taxon>
    </lineage>
</organism>
<feature type="transmembrane region" description="Helical" evidence="1">
    <location>
        <begin position="26"/>
        <end position="43"/>
    </location>
</feature>
<keyword evidence="1" id="KW-1133">Transmembrane helix</keyword>
<dbReference type="EMBL" id="LRGB01001763">
    <property type="protein sequence ID" value="KZS10669.1"/>
    <property type="molecule type" value="Genomic_DNA"/>
</dbReference>
<evidence type="ECO:0000313" key="2">
    <source>
        <dbReference type="EMBL" id="KZS10669.1"/>
    </source>
</evidence>
<gene>
    <name evidence="2" type="ORF">APZ42_024826</name>
</gene>
<keyword evidence="3" id="KW-1185">Reference proteome</keyword>
<keyword evidence="1" id="KW-0472">Membrane</keyword>
<reference evidence="2 3" key="1">
    <citation type="submission" date="2016-03" db="EMBL/GenBank/DDBJ databases">
        <title>EvidentialGene: Evidence-directed Construction of Genes on Genomes.</title>
        <authorList>
            <person name="Gilbert D.G."/>
            <person name="Choi J.-H."/>
            <person name="Mockaitis K."/>
            <person name="Colbourne J."/>
            <person name="Pfrender M."/>
        </authorList>
    </citation>
    <scope>NUCLEOTIDE SEQUENCE [LARGE SCALE GENOMIC DNA]</scope>
    <source>
        <strain evidence="2 3">Xinb3</strain>
        <tissue evidence="2">Complete organism</tissue>
    </source>
</reference>
<evidence type="ECO:0000256" key="1">
    <source>
        <dbReference type="SAM" id="Phobius"/>
    </source>
</evidence>